<proteinExistence type="inferred from homology"/>
<dbReference type="STRING" id="1095629.A0A0C9XQC7"/>
<feature type="domain" description="Nuclear condensin complex subunit 3 C-terminal" evidence="9">
    <location>
        <begin position="546"/>
        <end position="785"/>
    </location>
</feature>
<reference evidence="11" key="2">
    <citation type="submission" date="2015-01" db="EMBL/GenBank/DDBJ databases">
        <title>Evolutionary Origins and Diversification of the Mycorrhizal Mutualists.</title>
        <authorList>
            <consortium name="DOE Joint Genome Institute"/>
            <consortium name="Mycorrhizal Genomics Consortium"/>
            <person name="Kohler A."/>
            <person name="Kuo A."/>
            <person name="Nagy L.G."/>
            <person name="Floudas D."/>
            <person name="Copeland A."/>
            <person name="Barry K.W."/>
            <person name="Cichocki N."/>
            <person name="Veneault-Fourrey C."/>
            <person name="LaButti K."/>
            <person name="Lindquist E.A."/>
            <person name="Lipzen A."/>
            <person name="Lundell T."/>
            <person name="Morin E."/>
            <person name="Murat C."/>
            <person name="Riley R."/>
            <person name="Ohm R."/>
            <person name="Sun H."/>
            <person name="Tunlid A."/>
            <person name="Henrissat B."/>
            <person name="Grigoriev I.V."/>
            <person name="Hibbett D.S."/>
            <person name="Martin F."/>
        </authorList>
    </citation>
    <scope>NUCLEOTIDE SEQUENCE [LARGE SCALE GENOMIC DNA]</scope>
    <source>
        <strain evidence="11">LaAM-08-1</strain>
    </source>
</reference>
<dbReference type="OrthoDB" id="27187at2759"/>
<comment type="subcellular location">
    <subcellularLocation>
        <location evidence="1">Chromosome</location>
    </subcellularLocation>
</comment>
<evidence type="ECO:0000256" key="5">
    <source>
        <dbReference type="ARBA" id="ARBA00022776"/>
    </source>
</evidence>
<gene>
    <name evidence="10" type="ORF">K443DRAFT_132899</name>
</gene>
<evidence type="ECO:0000256" key="1">
    <source>
        <dbReference type="ARBA" id="ARBA00004286"/>
    </source>
</evidence>
<dbReference type="PANTHER" id="PTHR14418:SF5">
    <property type="entry name" value="CONDENSIN COMPLEX SUBUNIT 3"/>
    <property type="match status" value="1"/>
</dbReference>
<evidence type="ECO:0000256" key="8">
    <source>
        <dbReference type="SAM" id="MobiDB-lite"/>
    </source>
</evidence>
<dbReference type="AlphaFoldDB" id="A0A0C9XQC7"/>
<dbReference type="GO" id="GO:0000796">
    <property type="term" value="C:condensin complex"/>
    <property type="evidence" value="ECO:0007669"/>
    <property type="project" value="InterPro"/>
</dbReference>
<evidence type="ECO:0000256" key="3">
    <source>
        <dbReference type="ARBA" id="ARBA00022454"/>
    </source>
</evidence>
<comment type="similarity">
    <text evidence="2">Belongs to the CND3 (condensin subunit 3) family.</text>
</comment>
<evidence type="ECO:0000313" key="11">
    <source>
        <dbReference type="Proteomes" id="UP000054477"/>
    </source>
</evidence>
<dbReference type="InterPro" id="IPR016024">
    <property type="entry name" value="ARM-type_fold"/>
</dbReference>
<keyword evidence="4" id="KW-0132">Cell division</keyword>
<protein>
    <recommendedName>
        <fullName evidence="9">Nuclear condensin complex subunit 3 C-terminal domain-containing protein</fullName>
    </recommendedName>
</protein>
<organism evidence="10 11">
    <name type="scientific">Laccaria amethystina LaAM-08-1</name>
    <dbReference type="NCBI Taxonomy" id="1095629"/>
    <lineage>
        <taxon>Eukaryota</taxon>
        <taxon>Fungi</taxon>
        <taxon>Dikarya</taxon>
        <taxon>Basidiomycota</taxon>
        <taxon>Agaricomycotina</taxon>
        <taxon>Agaricomycetes</taxon>
        <taxon>Agaricomycetidae</taxon>
        <taxon>Agaricales</taxon>
        <taxon>Agaricineae</taxon>
        <taxon>Hydnangiaceae</taxon>
        <taxon>Laccaria</taxon>
    </lineage>
</organism>
<dbReference type="InterPro" id="IPR027165">
    <property type="entry name" value="CND3"/>
</dbReference>
<dbReference type="GO" id="GO:0000793">
    <property type="term" value="C:condensed chromosome"/>
    <property type="evidence" value="ECO:0007669"/>
    <property type="project" value="TreeGrafter"/>
</dbReference>
<evidence type="ECO:0000256" key="2">
    <source>
        <dbReference type="ARBA" id="ARBA00006533"/>
    </source>
</evidence>
<evidence type="ECO:0000259" key="9">
    <source>
        <dbReference type="Pfam" id="PF12719"/>
    </source>
</evidence>
<dbReference type="SUPFAM" id="SSF48371">
    <property type="entry name" value="ARM repeat"/>
    <property type="match status" value="1"/>
</dbReference>
<evidence type="ECO:0000256" key="6">
    <source>
        <dbReference type="ARBA" id="ARBA00023067"/>
    </source>
</evidence>
<dbReference type="InterPro" id="IPR011989">
    <property type="entry name" value="ARM-like"/>
</dbReference>
<dbReference type="GO" id="GO:0051301">
    <property type="term" value="P:cell division"/>
    <property type="evidence" value="ECO:0007669"/>
    <property type="project" value="UniProtKB-KW"/>
</dbReference>
<evidence type="ECO:0000256" key="7">
    <source>
        <dbReference type="ARBA" id="ARBA00023306"/>
    </source>
</evidence>
<feature type="region of interest" description="Disordered" evidence="8">
    <location>
        <begin position="491"/>
        <end position="516"/>
    </location>
</feature>
<keyword evidence="7" id="KW-0131">Cell cycle</keyword>
<feature type="compositionally biased region" description="Acidic residues" evidence="8">
    <location>
        <begin position="491"/>
        <end position="506"/>
    </location>
</feature>
<keyword evidence="11" id="KW-1185">Reference proteome</keyword>
<keyword evidence="6" id="KW-0226">DNA condensation</keyword>
<evidence type="ECO:0000256" key="4">
    <source>
        <dbReference type="ARBA" id="ARBA00022618"/>
    </source>
</evidence>
<reference evidence="10 11" key="1">
    <citation type="submission" date="2014-04" db="EMBL/GenBank/DDBJ databases">
        <authorList>
            <consortium name="DOE Joint Genome Institute"/>
            <person name="Kuo A."/>
            <person name="Kohler A."/>
            <person name="Nagy L.G."/>
            <person name="Floudas D."/>
            <person name="Copeland A."/>
            <person name="Barry K.W."/>
            <person name="Cichocki N."/>
            <person name="Veneault-Fourrey C."/>
            <person name="LaButti K."/>
            <person name="Lindquist E.A."/>
            <person name="Lipzen A."/>
            <person name="Lundell T."/>
            <person name="Morin E."/>
            <person name="Murat C."/>
            <person name="Sun H."/>
            <person name="Tunlid A."/>
            <person name="Henrissat B."/>
            <person name="Grigoriev I.V."/>
            <person name="Hibbett D.S."/>
            <person name="Martin F."/>
            <person name="Nordberg H.P."/>
            <person name="Cantor M.N."/>
            <person name="Hua S.X."/>
        </authorList>
    </citation>
    <scope>NUCLEOTIDE SEQUENCE [LARGE SCALE GENOMIC DNA]</scope>
    <source>
        <strain evidence="10 11">LaAM-08-1</strain>
    </source>
</reference>
<dbReference type="InterPro" id="IPR025977">
    <property type="entry name" value="Cnd3_C"/>
</dbReference>
<accession>A0A0C9XQC7</accession>
<dbReference type="Pfam" id="PF12719">
    <property type="entry name" value="Cnd3"/>
    <property type="match status" value="1"/>
</dbReference>
<dbReference type="EMBL" id="KN838637">
    <property type="protein sequence ID" value="KIJ99866.1"/>
    <property type="molecule type" value="Genomic_DNA"/>
</dbReference>
<evidence type="ECO:0000313" key="10">
    <source>
        <dbReference type="EMBL" id="KIJ99866.1"/>
    </source>
</evidence>
<sequence>MSKIFDQVGASITNHGKNFVALYKIHIDAAQRTEKIHNGRNVRLVGEGCFEDRFAHSLLCALPLKKGMSEADRVIKFTGGYIRFVNEKAAEEKAQADPDEDTDGDTASRFTAFLLRYLLQAFQAKDKNIRYRTLQTVAEMVSHLGEIDEDLYEELRAALLDRMERDREASVRLQATISVAKLCGAEDPSVVEAGESGLTKLQETLVVDSAQEVRRAALLNLPMDGKTLPLILDRTRDTDDMNRKLVYNAVLEANVTQGNTEIIGLTHPRTLTIAQRELIVENGLGDRVPAVRAAAASLIARWVETENSGVLALLKLFDLANGAVAADALLSVFTTNETIFDNLVFGDDYWVNLTPESAFLARVFVDHCKATKDEVRLEAALPVVTALAFRIQDAYNKLLEDNDITAEERLLGSIKRNDKEFVISELLKLAVNLDYTDEIGRRKMFQLVRDMLSRDALPQSLVASSLDVLRELTANERDLIRVVVEIIQELREDDEDGEEPAPDADAETNFGDTPATVKPPRLSLFQRPREELSDAQRKRTDHIDLKCLSMCAAMLERVNSTFEENLTLDGILGELILPSVRRDDVPLFREKAILCLGLCCLISTKIILSSIDYFMKNIPKEQGNIKIVLIMALFDLLMVHDAALSRTQGGSESRQKATQFLTELLDDNVDKKVLALLCMGISKLALNGMITDQNAVRKLVEMYVSPKTASNQELRQALTFSLPVYSYSSLQNQLTIVRIFIPVLLKASEVRKELDEDTEMVSSSRLSLMFLDWTDPFKLANEDKKVLCQLLNKLHIPDNIDDDDIKRFKLLISNLRERHPVRDATSKTAFNKFEVMIAKKFEKQLEGFDSEEYRKLESLQELFAFLDEIIPDDDDDEVIDIDVKRKGRKR</sequence>
<dbReference type="PANTHER" id="PTHR14418">
    <property type="entry name" value="CONDENSIN COMPLEX SUBUNIT 3-RELATED"/>
    <property type="match status" value="1"/>
</dbReference>
<name>A0A0C9XQC7_9AGAR</name>
<dbReference type="Gene3D" id="1.25.10.10">
    <property type="entry name" value="Leucine-rich Repeat Variant"/>
    <property type="match status" value="1"/>
</dbReference>
<dbReference type="GO" id="GO:0007076">
    <property type="term" value="P:mitotic chromosome condensation"/>
    <property type="evidence" value="ECO:0007669"/>
    <property type="project" value="InterPro"/>
</dbReference>
<dbReference type="HOGENOM" id="CLU_004446_1_0_1"/>
<keyword evidence="3" id="KW-0158">Chromosome</keyword>
<dbReference type="Proteomes" id="UP000054477">
    <property type="component" value="Unassembled WGS sequence"/>
</dbReference>
<keyword evidence="5" id="KW-0498">Mitosis</keyword>